<sequence length="155" mass="16074">MVPIQHIHPIFVHFPIVMILTVTLVDIVGFWRRHDMTVRSGAGTISTGLAVAAGLFAVATWYLGGLALDFAESGGFSSPVAETHEGLGGVTALAFLIWGAVRLGLWVRNRGIGSMAAAIPAIEIAGSVLVTITAYYGGILVYDLGVNVAKAAVGG</sequence>
<organism evidence="3 4">
    <name type="scientific">Mesorhizobium huakuii</name>
    <dbReference type="NCBI Taxonomy" id="28104"/>
    <lineage>
        <taxon>Bacteria</taxon>
        <taxon>Pseudomonadati</taxon>
        <taxon>Pseudomonadota</taxon>
        <taxon>Alphaproteobacteria</taxon>
        <taxon>Hyphomicrobiales</taxon>
        <taxon>Phyllobacteriaceae</taxon>
        <taxon>Mesorhizobium</taxon>
    </lineage>
</organism>
<feature type="transmembrane region" description="Helical" evidence="1">
    <location>
        <begin position="43"/>
        <end position="66"/>
    </location>
</feature>
<evidence type="ECO:0000256" key="1">
    <source>
        <dbReference type="SAM" id="Phobius"/>
    </source>
</evidence>
<feature type="transmembrane region" description="Helical" evidence="1">
    <location>
        <begin position="12"/>
        <end position="31"/>
    </location>
</feature>
<feature type="transmembrane region" description="Helical" evidence="1">
    <location>
        <begin position="86"/>
        <end position="105"/>
    </location>
</feature>
<proteinExistence type="predicted"/>
<protein>
    <submittedName>
        <fullName evidence="3">DUF2231 domain-containing protein</fullName>
    </submittedName>
</protein>
<feature type="domain" description="DUF2231" evidence="2">
    <location>
        <begin position="7"/>
        <end position="149"/>
    </location>
</feature>
<dbReference type="EMBL" id="CP139858">
    <property type="protein sequence ID" value="WQC00593.1"/>
    <property type="molecule type" value="Genomic_DNA"/>
</dbReference>
<dbReference type="Proteomes" id="UP001322481">
    <property type="component" value="Chromosome"/>
</dbReference>
<evidence type="ECO:0000313" key="4">
    <source>
        <dbReference type="Proteomes" id="UP001322481"/>
    </source>
</evidence>
<dbReference type="Pfam" id="PF09990">
    <property type="entry name" value="DUF2231"/>
    <property type="match status" value="1"/>
</dbReference>
<reference evidence="3 4" key="1">
    <citation type="submission" date="2023-11" db="EMBL/GenBank/DDBJ databases">
        <authorList>
            <person name="Panchal A.K."/>
            <person name="Meaney J.S."/>
            <person name="Karas B.J."/>
            <person name="diCenzo G.C."/>
        </authorList>
    </citation>
    <scope>NUCLEOTIDE SEQUENCE [LARGE SCALE GENOMIC DNA]</scope>
    <source>
        <strain evidence="3 4">NZP2235</strain>
    </source>
</reference>
<dbReference type="RefSeq" id="WP_322415381.1">
    <property type="nucleotide sequence ID" value="NZ_CP139858.1"/>
</dbReference>
<gene>
    <name evidence="3" type="ORF">U0R22_004800</name>
</gene>
<name>A0ABZ0VSW0_9HYPH</name>
<keyword evidence="1" id="KW-0472">Membrane</keyword>
<feature type="transmembrane region" description="Helical" evidence="1">
    <location>
        <begin position="117"/>
        <end position="137"/>
    </location>
</feature>
<keyword evidence="1" id="KW-1133">Transmembrane helix</keyword>
<keyword evidence="1" id="KW-0812">Transmembrane</keyword>
<keyword evidence="4" id="KW-1185">Reference proteome</keyword>
<evidence type="ECO:0000313" key="3">
    <source>
        <dbReference type="EMBL" id="WQC00593.1"/>
    </source>
</evidence>
<evidence type="ECO:0000259" key="2">
    <source>
        <dbReference type="Pfam" id="PF09990"/>
    </source>
</evidence>
<dbReference type="InterPro" id="IPR019251">
    <property type="entry name" value="DUF2231_TM"/>
</dbReference>
<accession>A0ABZ0VSW0</accession>